<dbReference type="SUPFAM" id="SSF50814">
    <property type="entry name" value="Lipocalins"/>
    <property type="match status" value="1"/>
</dbReference>
<dbReference type="AlphaFoldDB" id="E4XFL9"/>
<keyword evidence="3" id="KW-1185">Reference proteome</keyword>
<evidence type="ECO:0008006" key="4">
    <source>
        <dbReference type="Google" id="ProtNLM"/>
    </source>
</evidence>
<dbReference type="GO" id="GO:0008289">
    <property type="term" value="F:lipid binding"/>
    <property type="evidence" value="ECO:0007669"/>
    <property type="project" value="InterPro"/>
</dbReference>
<dbReference type="InterPro" id="IPR031259">
    <property type="entry name" value="ILBP"/>
</dbReference>
<evidence type="ECO:0000256" key="1">
    <source>
        <dbReference type="ARBA" id="ARBA00008390"/>
    </source>
</evidence>
<accession>E4XFL9</accession>
<dbReference type="OrthoDB" id="412780at2759"/>
<dbReference type="EMBL" id="FN653045">
    <property type="protein sequence ID" value="CBY24365.1"/>
    <property type="molecule type" value="Genomic_DNA"/>
</dbReference>
<comment type="similarity">
    <text evidence="1">Belongs to the calycin superfamily. Fatty-acid binding protein (FABP) family.</text>
</comment>
<dbReference type="PANTHER" id="PTHR11955">
    <property type="entry name" value="FATTY ACID BINDING PROTEIN"/>
    <property type="match status" value="1"/>
</dbReference>
<sequence length="143" mass="15767">MGKESEKLAKFEGSWKQIESHGLDEFLSASGIGWMKRKMATKCNPVDQIQISGEKLTISYTAVGVISGSNTYNIGGSAKIKNYLDEEVDAECVLEDDDKIVLIMRGGSLGEVRITRVIKDGKLHVEQKIMEKNVVASRVFGRS</sequence>
<reference evidence="2" key="1">
    <citation type="journal article" date="2010" name="Science">
        <title>Plasticity of animal genome architecture unmasked by rapid evolution of a pelagic tunicate.</title>
        <authorList>
            <person name="Denoeud F."/>
            <person name="Henriet S."/>
            <person name="Mungpakdee S."/>
            <person name="Aury J.M."/>
            <person name="Da Silva C."/>
            <person name="Brinkmann H."/>
            <person name="Mikhaleva J."/>
            <person name="Olsen L.C."/>
            <person name="Jubin C."/>
            <person name="Canestro C."/>
            <person name="Bouquet J.M."/>
            <person name="Danks G."/>
            <person name="Poulain J."/>
            <person name="Campsteijn C."/>
            <person name="Adamski M."/>
            <person name="Cross I."/>
            <person name="Yadetie F."/>
            <person name="Muffato M."/>
            <person name="Louis A."/>
            <person name="Butcher S."/>
            <person name="Tsagkogeorga G."/>
            <person name="Konrad A."/>
            <person name="Singh S."/>
            <person name="Jensen M.F."/>
            <person name="Cong E.H."/>
            <person name="Eikeseth-Otteraa H."/>
            <person name="Noel B."/>
            <person name="Anthouard V."/>
            <person name="Porcel B.M."/>
            <person name="Kachouri-Lafond R."/>
            <person name="Nishino A."/>
            <person name="Ugolini M."/>
            <person name="Chourrout P."/>
            <person name="Nishida H."/>
            <person name="Aasland R."/>
            <person name="Huzurbazar S."/>
            <person name="Westhof E."/>
            <person name="Delsuc F."/>
            <person name="Lehrach H."/>
            <person name="Reinhardt R."/>
            <person name="Weissenbach J."/>
            <person name="Roy S.W."/>
            <person name="Artiguenave F."/>
            <person name="Postlethwait J.H."/>
            <person name="Manak J.R."/>
            <person name="Thompson E.M."/>
            <person name="Jaillon O."/>
            <person name="Du Pasquier L."/>
            <person name="Boudinot P."/>
            <person name="Liberles D.A."/>
            <person name="Volff J.N."/>
            <person name="Philippe H."/>
            <person name="Lenhard B."/>
            <person name="Roest Crollius H."/>
            <person name="Wincker P."/>
            <person name="Chourrout D."/>
        </authorList>
    </citation>
    <scope>NUCLEOTIDE SEQUENCE [LARGE SCALE GENOMIC DNA]</scope>
</reference>
<dbReference type="InterPro" id="IPR012674">
    <property type="entry name" value="Calycin"/>
</dbReference>
<dbReference type="InParanoid" id="E4XFL9"/>
<dbReference type="Proteomes" id="UP000001307">
    <property type="component" value="Unassembled WGS sequence"/>
</dbReference>
<organism evidence="2">
    <name type="scientific">Oikopleura dioica</name>
    <name type="common">Tunicate</name>
    <dbReference type="NCBI Taxonomy" id="34765"/>
    <lineage>
        <taxon>Eukaryota</taxon>
        <taxon>Metazoa</taxon>
        <taxon>Chordata</taxon>
        <taxon>Tunicata</taxon>
        <taxon>Appendicularia</taxon>
        <taxon>Copelata</taxon>
        <taxon>Oikopleuridae</taxon>
        <taxon>Oikopleura</taxon>
    </lineage>
</organism>
<proteinExistence type="inferred from homology"/>
<evidence type="ECO:0000313" key="2">
    <source>
        <dbReference type="EMBL" id="CBY24365.1"/>
    </source>
</evidence>
<protein>
    <recommendedName>
        <fullName evidence="4">Lipocalin/cytosolic fatty-acid binding domain-containing protein</fullName>
    </recommendedName>
</protein>
<evidence type="ECO:0000313" key="3">
    <source>
        <dbReference type="Proteomes" id="UP000001307"/>
    </source>
</evidence>
<gene>
    <name evidence="2" type="ORF">GSOID_T00010225001</name>
</gene>
<dbReference type="Gene3D" id="2.40.128.20">
    <property type="match status" value="1"/>
</dbReference>
<dbReference type="CDD" id="cd00742">
    <property type="entry name" value="FABP"/>
    <property type="match status" value="1"/>
</dbReference>
<name>E4XFL9_OIKDI</name>